<feature type="coiled-coil region" evidence="1">
    <location>
        <begin position="34"/>
        <end position="89"/>
    </location>
</feature>
<feature type="non-terminal residue" evidence="3">
    <location>
        <position position="175"/>
    </location>
</feature>
<dbReference type="OrthoDB" id="2800708at2759"/>
<name>A0A0D7AGV5_9AGAR</name>
<feature type="non-terminal residue" evidence="3">
    <location>
        <position position="1"/>
    </location>
</feature>
<evidence type="ECO:0000313" key="4">
    <source>
        <dbReference type="Proteomes" id="UP000054144"/>
    </source>
</evidence>
<accession>A0A0D7AGV5</accession>
<feature type="region of interest" description="Disordered" evidence="2">
    <location>
        <begin position="92"/>
        <end position="120"/>
    </location>
</feature>
<reference evidence="3 4" key="1">
    <citation type="journal article" date="2015" name="Fungal Genet. Biol.">
        <title>Evolution of novel wood decay mechanisms in Agaricales revealed by the genome sequences of Fistulina hepatica and Cylindrobasidium torrendii.</title>
        <authorList>
            <person name="Floudas D."/>
            <person name="Held B.W."/>
            <person name="Riley R."/>
            <person name="Nagy L.G."/>
            <person name="Koehler G."/>
            <person name="Ransdell A.S."/>
            <person name="Younus H."/>
            <person name="Chow J."/>
            <person name="Chiniquy J."/>
            <person name="Lipzen A."/>
            <person name="Tritt A."/>
            <person name="Sun H."/>
            <person name="Haridas S."/>
            <person name="LaButti K."/>
            <person name="Ohm R.A."/>
            <person name="Kues U."/>
            <person name="Blanchette R.A."/>
            <person name="Grigoriev I.V."/>
            <person name="Minto R.E."/>
            <person name="Hibbett D.S."/>
        </authorList>
    </citation>
    <scope>NUCLEOTIDE SEQUENCE [LARGE SCALE GENOMIC DNA]</scope>
    <source>
        <strain evidence="3 4">ATCC 64428</strain>
    </source>
</reference>
<dbReference type="Proteomes" id="UP000054144">
    <property type="component" value="Unassembled WGS sequence"/>
</dbReference>
<keyword evidence="1" id="KW-0175">Coiled coil</keyword>
<proteinExistence type="predicted"/>
<feature type="compositionally biased region" description="Polar residues" evidence="2">
    <location>
        <begin position="98"/>
        <end position="116"/>
    </location>
</feature>
<evidence type="ECO:0000256" key="1">
    <source>
        <dbReference type="SAM" id="Coils"/>
    </source>
</evidence>
<dbReference type="AlphaFoldDB" id="A0A0D7AGV5"/>
<sequence length="175" mass="20009">QILKLRRNVQAYAARSSQLQSKFLATLDTLDESRALYSREVDEHRHTIERLSNNVARHTEVARVLELERDDMRDAVQLLVEKVERSNNNFASWPHSRMQMSSPAVQRPSISMNTDGKSTDVDETTRYAAGIIASLHHDLDVERKAHQHTHAHLETYAASLEARVAEREAQLELCV</sequence>
<dbReference type="EMBL" id="KN881694">
    <property type="protein sequence ID" value="KIY50073.1"/>
    <property type="molecule type" value="Genomic_DNA"/>
</dbReference>
<keyword evidence="4" id="KW-1185">Reference proteome</keyword>
<protein>
    <submittedName>
        <fullName evidence="3">Uncharacterized protein</fullName>
    </submittedName>
</protein>
<organism evidence="3 4">
    <name type="scientific">Fistulina hepatica ATCC 64428</name>
    <dbReference type="NCBI Taxonomy" id="1128425"/>
    <lineage>
        <taxon>Eukaryota</taxon>
        <taxon>Fungi</taxon>
        <taxon>Dikarya</taxon>
        <taxon>Basidiomycota</taxon>
        <taxon>Agaricomycotina</taxon>
        <taxon>Agaricomycetes</taxon>
        <taxon>Agaricomycetidae</taxon>
        <taxon>Agaricales</taxon>
        <taxon>Fistulinaceae</taxon>
        <taxon>Fistulina</taxon>
    </lineage>
</organism>
<evidence type="ECO:0000313" key="3">
    <source>
        <dbReference type="EMBL" id="KIY50073.1"/>
    </source>
</evidence>
<evidence type="ECO:0000256" key="2">
    <source>
        <dbReference type="SAM" id="MobiDB-lite"/>
    </source>
</evidence>
<gene>
    <name evidence="3" type="ORF">FISHEDRAFT_19145</name>
</gene>